<gene>
    <name evidence="7" type="ORF">FF124_08755</name>
</gene>
<comment type="caution">
    <text evidence="7">The sequence shown here is derived from an EMBL/GenBank/DDBJ whole genome shotgun (WGS) entry which is preliminary data.</text>
</comment>
<dbReference type="InterPro" id="IPR007452">
    <property type="entry name" value="TamB_C"/>
</dbReference>
<evidence type="ECO:0000256" key="5">
    <source>
        <dbReference type="SAM" id="Phobius"/>
    </source>
</evidence>
<dbReference type="OrthoDB" id="7784409at2"/>
<dbReference type="GO" id="GO:0009306">
    <property type="term" value="P:protein secretion"/>
    <property type="evidence" value="ECO:0007669"/>
    <property type="project" value="InterPro"/>
</dbReference>
<evidence type="ECO:0000313" key="7">
    <source>
        <dbReference type="EMBL" id="TNB48407.1"/>
    </source>
</evidence>
<proteinExistence type="predicted"/>
<keyword evidence="2 5" id="KW-0812">Transmembrane</keyword>
<dbReference type="Pfam" id="PF04357">
    <property type="entry name" value="TamB"/>
    <property type="match status" value="1"/>
</dbReference>
<dbReference type="EMBL" id="VCLB01000004">
    <property type="protein sequence ID" value="TNB48407.1"/>
    <property type="molecule type" value="Genomic_DNA"/>
</dbReference>
<evidence type="ECO:0000256" key="1">
    <source>
        <dbReference type="ARBA" id="ARBA00004167"/>
    </source>
</evidence>
<comment type="subcellular location">
    <subcellularLocation>
        <location evidence="1">Membrane</location>
        <topology evidence="1">Single-pass membrane protein</topology>
    </subcellularLocation>
</comment>
<organism evidence="7 8">
    <name type="scientific">Martelella lutilitoris</name>
    <dbReference type="NCBI Taxonomy" id="2583532"/>
    <lineage>
        <taxon>Bacteria</taxon>
        <taxon>Pseudomonadati</taxon>
        <taxon>Pseudomonadota</taxon>
        <taxon>Alphaproteobacteria</taxon>
        <taxon>Hyphomicrobiales</taxon>
        <taxon>Aurantimonadaceae</taxon>
        <taxon>Martelella</taxon>
    </lineage>
</organism>
<reference evidence="7 8" key="1">
    <citation type="submission" date="2019-06" db="EMBL/GenBank/DDBJ databases">
        <title>Martelella lutilitoris sp. nov., isolated from a tidal mudflat.</title>
        <authorList>
            <person name="Kim Y.-J."/>
        </authorList>
    </citation>
    <scope>NUCLEOTIDE SEQUENCE [LARGE SCALE GENOMIC DNA]</scope>
    <source>
        <strain evidence="7 8">GH2-6</strain>
    </source>
</reference>
<evidence type="ECO:0000256" key="3">
    <source>
        <dbReference type="ARBA" id="ARBA00022989"/>
    </source>
</evidence>
<dbReference type="RefSeq" id="WP_138748107.1">
    <property type="nucleotide sequence ID" value="NZ_VCLB01000004.1"/>
</dbReference>
<sequence length="1389" mass="141517">MRLLTATLRILTKLVAGLIAGVILIALAAVILVGFTGFGANFAVQQVTKRIASPDFAVHVGRVSAPLTGHFTVESVSVSDINGPYATVEDVALDWSPLALFNGRFKAASLSAQSVTLERLPVASDAAPKEKSEGGGFSLPIGVEIDRFDFPQIDIAAPVLGEDYPLSAAGSVTALSDAIAASLDAKHRARPETYVKADLEYAPADNRLDLEAEVNEPQGGIVATLMQLPGAPALNIGVDGDGPLSDWQGKVTAELSGSALGEIDIRHQLDEAGERTVTVTGSGQFAPLAPEAFASLVEGTTQLDIAVTLSPSGRIAISKGDVTTGSFALAASGAYDPEGNNDLKATLNGTDGAVPFSWPLGEDTLDLAIENATLALTGAADNADLQTSVTLDRLSMPQVSADGIALVASGTDLDLKGRDGALETALTVEDISFDNENLNQLVKAPISLSAPIALSGSTLKVAAAELESGSIGGTMSISYDLDSQKASGDARLFVLADALPAPASDMISGMTRIETVFSANLATADYTFSDLKIENSLVSATGNVALSGDTIDATLKAALSELGTLAPQVGGAAEITASVNGPLSAPDIEATASADNLVLSGETLKDFSLSLKGKADPAAPSGTVSAKGTYADAPLSLAANVASSNGQIEISGIDGAVGGNTLSGDLTLNDSFLPAGGINFDFPDLKLLAGLAGQEASGDISGRIALDNADNKLGLSVNASGDRLSAATVTARNIEADMTVSDLAELKANGKITVGSVSASGQNVSDISLSARNEGVTTSFDLSARYDGQPVNASAKVTRAETMEIEITRLEGSPMSLALSLAQPARIMIADGTANIENLGIGIGGGTVSARGSVGERLNLNVDISGINAAIANNFVPSLGAQGTISGTVTASGSLASPSANYDLTWSNANVAQNAAIGGQSFNITTTGRYEGNRVTTDTRLTNAQGLSARATGSVGLSGNMPLDIAVNGRLPLALVSVVAANAGYAVSGNADVNMTVGGSVQAPSYSGGIDVNIDSVTDLRRNLAINNIRGRVSASGDRLVVEDITGRLAAGGTVTISGSIALSGDFQASLRLSADNAVINDGRLLTTTANGALSLEGPLLGQPTLSGRLDLGRTAIVIPDRLPASIADINIVHENASAAVLRQASALSPQQATDARSSFNLDITIAAPNAIFVRGRGIDAELGGTIRVSGTTADPVITGGFDLIRGRLSILNRRFDFNRGRITFGGALVPLIDLQAQTNAGSTAITISLSGVANDPQVSLSSTPALPDDEILAQLLFNQSSSNLSALQIAQLADAVIQLTGGTNQSLFGSIRDVLGIDNLDVTTDSTGNTAVSIGKYLNSNTYVEVEQSRDTGTRASVNIDIGRNFIVKGSAGSQGEASGGIFYEKEY</sequence>
<evidence type="ECO:0000256" key="2">
    <source>
        <dbReference type="ARBA" id="ARBA00022692"/>
    </source>
</evidence>
<protein>
    <submittedName>
        <fullName evidence="7">Translocation/assembly module TamB</fullName>
    </submittedName>
</protein>
<feature type="domain" description="Translocation and assembly module TamB C-terminal" evidence="6">
    <location>
        <begin position="1044"/>
        <end position="1389"/>
    </location>
</feature>
<keyword evidence="3 5" id="KW-1133">Transmembrane helix</keyword>
<evidence type="ECO:0000256" key="4">
    <source>
        <dbReference type="ARBA" id="ARBA00023136"/>
    </source>
</evidence>
<dbReference type="GO" id="GO:0005886">
    <property type="term" value="C:plasma membrane"/>
    <property type="evidence" value="ECO:0007669"/>
    <property type="project" value="InterPro"/>
</dbReference>
<accession>A0A5C4JSX8</accession>
<feature type="transmembrane region" description="Helical" evidence="5">
    <location>
        <begin position="12"/>
        <end position="40"/>
    </location>
</feature>
<dbReference type="Proteomes" id="UP000307874">
    <property type="component" value="Unassembled WGS sequence"/>
</dbReference>
<keyword evidence="4 5" id="KW-0472">Membrane</keyword>
<keyword evidence="8" id="KW-1185">Reference proteome</keyword>
<evidence type="ECO:0000313" key="8">
    <source>
        <dbReference type="Proteomes" id="UP000307874"/>
    </source>
</evidence>
<evidence type="ECO:0000259" key="6">
    <source>
        <dbReference type="Pfam" id="PF04357"/>
    </source>
</evidence>
<name>A0A5C4JSX8_9HYPH</name>